<comment type="cofactor">
    <cofactor evidence="1 9">
        <name>pyridoxal 5'-phosphate</name>
        <dbReference type="ChEBI" id="CHEBI:597326"/>
    </cofactor>
</comment>
<comment type="catalytic activity">
    <reaction evidence="7">
        <text>an S-substituted L-cysteine + H2O = a thiol + pyruvate + NH4(+)</text>
        <dbReference type="Rhea" id="RHEA:18121"/>
        <dbReference type="ChEBI" id="CHEBI:15361"/>
        <dbReference type="ChEBI" id="CHEBI:15377"/>
        <dbReference type="ChEBI" id="CHEBI:28938"/>
        <dbReference type="ChEBI" id="CHEBI:29256"/>
        <dbReference type="ChEBI" id="CHEBI:58717"/>
        <dbReference type="EC" id="4.4.1.13"/>
    </reaction>
</comment>
<dbReference type="GO" id="GO:0030170">
    <property type="term" value="F:pyridoxal phosphate binding"/>
    <property type="evidence" value="ECO:0007669"/>
    <property type="project" value="InterPro"/>
</dbReference>
<dbReference type="InterPro" id="IPR000277">
    <property type="entry name" value="Cys/Met-Metab_PyrdxlP-dep_enz"/>
</dbReference>
<evidence type="ECO:0000256" key="7">
    <source>
        <dbReference type="ARBA" id="ARBA00047625"/>
    </source>
</evidence>
<evidence type="ECO:0000256" key="3">
    <source>
        <dbReference type="ARBA" id="ARBA00022898"/>
    </source>
</evidence>
<reference evidence="10 11" key="1">
    <citation type="submission" date="2015-11" db="EMBL/GenBank/DDBJ databases">
        <title>Draft Genome Sequence of the Strain BR 10303 (Bradyrhizobium sp.) isolated from nodules of Centrolobium paraense.</title>
        <authorList>
            <person name="Zelli J.E."/>
            <person name="Simoes-Araujo J.L."/>
            <person name="Barauna A.C."/>
            <person name="Silva K."/>
        </authorList>
    </citation>
    <scope>NUCLEOTIDE SEQUENCE [LARGE SCALE GENOMIC DNA]</scope>
    <source>
        <strain evidence="10 11">BR 10303</strain>
    </source>
</reference>
<comment type="caution">
    <text evidence="10">The sequence shown here is derived from an EMBL/GenBank/DDBJ whole genome shotgun (WGS) entry which is preliminary data.</text>
</comment>
<dbReference type="FunFam" id="3.40.640.10:FF:000046">
    <property type="entry name" value="Cystathionine gamma-lyase"/>
    <property type="match status" value="1"/>
</dbReference>
<dbReference type="InterPro" id="IPR015422">
    <property type="entry name" value="PyrdxlP-dep_Trfase_small"/>
</dbReference>
<dbReference type="InterPro" id="IPR015424">
    <property type="entry name" value="PyrdxlP-dep_Trfase"/>
</dbReference>
<dbReference type="GO" id="GO:0019346">
    <property type="term" value="P:transsulfuration"/>
    <property type="evidence" value="ECO:0007669"/>
    <property type="project" value="InterPro"/>
</dbReference>
<evidence type="ECO:0000256" key="6">
    <source>
        <dbReference type="ARBA" id="ARBA00047517"/>
    </source>
</evidence>
<dbReference type="NCBIfam" id="TIGR01324">
    <property type="entry name" value="cysta_beta_ly_B"/>
    <property type="match status" value="1"/>
</dbReference>
<dbReference type="EMBL" id="LNCU01000072">
    <property type="protein sequence ID" value="KWV54353.1"/>
    <property type="molecule type" value="Genomic_DNA"/>
</dbReference>
<accession>A0A109JSJ9</accession>
<dbReference type="PIRSF" id="PIRSF001434">
    <property type="entry name" value="CGS"/>
    <property type="match status" value="1"/>
</dbReference>
<dbReference type="InterPro" id="IPR054542">
    <property type="entry name" value="Cys_met_metab_PP"/>
</dbReference>
<evidence type="ECO:0000256" key="9">
    <source>
        <dbReference type="RuleBase" id="RU362118"/>
    </source>
</evidence>
<sequence>MTSSDGSTPAHPQHTATRLVTAGRDTKAQKGFVNPPVFHGSTVLYPTAEDLHAHRAEFTYGRHGTPTTQALQDVLMALEGPQCAGVGLAPSGLAAISTTLLAVLKTGDHLLVCDNAYRPTRNFCNGMLARYGVETTYFDPLIGARIEALFKPNTRAVLVEAPGSQSFEMPDLPAIAAVAHARGALVIDDNTWATPLYHRSLEQGADISMQAATKYIGGHSDIMFGTISANAKAWPLVTEAIRLLGVCAGPDDVFLALRGVRTLSVRLAQHHRSGLDMARWLAARPEVERVLHPALETDPGHAIWKRDFTGASGLFSIILKPVPQQAVDTMLNTLTLFGMGFSWGGFESLAIPFDCSEYRTATKWVPGGPTLRLHIGLENVDDLKADLDRGFAALRAAR</sequence>
<evidence type="ECO:0000313" key="11">
    <source>
        <dbReference type="Proteomes" id="UP000057737"/>
    </source>
</evidence>
<gene>
    <name evidence="10" type="ORF">AS156_01090</name>
</gene>
<dbReference type="GO" id="GO:0047804">
    <property type="term" value="F:cysteine-S-conjugate beta-lyase activity"/>
    <property type="evidence" value="ECO:0007669"/>
    <property type="project" value="UniProtKB-EC"/>
</dbReference>
<evidence type="ECO:0000256" key="2">
    <source>
        <dbReference type="ARBA" id="ARBA00009077"/>
    </source>
</evidence>
<dbReference type="EC" id="4.4.1.8" evidence="10"/>
<comment type="catalytic activity">
    <reaction evidence="6">
        <text>L,L-cystathionine + H2O = L-homocysteine + pyruvate + NH4(+)</text>
        <dbReference type="Rhea" id="RHEA:13965"/>
        <dbReference type="ChEBI" id="CHEBI:15361"/>
        <dbReference type="ChEBI" id="CHEBI:15377"/>
        <dbReference type="ChEBI" id="CHEBI:28938"/>
        <dbReference type="ChEBI" id="CHEBI:58161"/>
        <dbReference type="ChEBI" id="CHEBI:58199"/>
    </reaction>
</comment>
<evidence type="ECO:0000313" key="10">
    <source>
        <dbReference type="EMBL" id="KWV54353.1"/>
    </source>
</evidence>
<comment type="similarity">
    <text evidence="2 9">Belongs to the trans-sulfuration enzymes family.</text>
</comment>
<dbReference type="Gene3D" id="3.40.640.10">
    <property type="entry name" value="Type I PLP-dependent aspartate aminotransferase-like (Major domain)"/>
    <property type="match status" value="1"/>
</dbReference>
<dbReference type="PANTHER" id="PTHR43500">
    <property type="entry name" value="CYSTATHIONINE BETA-LYASE-RELATED"/>
    <property type="match status" value="1"/>
</dbReference>
<dbReference type="Pfam" id="PF01053">
    <property type="entry name" value="Cys_Met_Meta_PP"/>
    <property type="match status" value="1"/>
</dbReference>
<dbReference type="PROSITE" id="PS00868">
    <property type="entry name" value="CYS_MET_METAB_PP"/>
    <property type="match status" value="1"/>
</dbReference>
<evidence type="ECO:0000256" key="1">
    <source>
        <dbReference type="ARBA" id="ARBA00001933"/>
    </source>
</evidence>
<dbReference type="Proteomes" id="UP000057737">
    <property type="component" value="Unassembled WGS sequence"/>
</dbReference>
<dbReference type="RefSeq" id="WP_066508250.1">
    <property type="nucleotide sequence ID" value="NZ_LNCU01000072.1"/>
</dbReference>
<dbReference type="InterPro" id="IPR006233">
    <property type="entry name" value="Cys_b_lyase_bac"/>
</dbReference>
<evidence type="ECO:0000256" key="8">
    <source>
        <dbReference type="PIRSR" id="PIRSR001434-2"/>
    </source>
</evidence>
<dbReference type="AlphaFoldDB" id="A0A109JSJ9"/>
<comment type="pathway">
    <text evidence="5">Amino-acid biosynthesis; L-methionine biosynthesis via de novo pathway; L-homocysteine from L-cystathionine: step 1/1.</text>
</comment>
<name>A0A109JSJ9_9BRAD</name>
<evidence type="ECO:0000256" key="4">
    <source>
        <dbReference type="ARBA" id="ARBA00023239"/>
    </source>
</evidence>
<keyword evidence="4 10" id="KW-0456">Lyase</keyword>
<dbReference type="SUPFAM" id="SSF53383">
    <property type="entry name" value="PLP-dependent transferases"/>
    <property type="match status" value="1"/>
</dbReference>
<proteinExistence type="inferred from homology"/>
<dbReference type="GO" id="GO:0019450">
    <property type="term" value="P:L-cysteine catabolic process to pyruvate"/>
    <property type="evidence" value="ECO:0007669"/>
    <property type="project" value="TreeGrafter"/>
</dbReference>
<dbReference type="InterPro" id="IPR015421">
    <property type="entry name" value="PyrdxlP-dep_Trfase_major"/>
</dbReference>
<dbReference type="OrthoDB" id="9790858at2"/>
<dbReference type="PANTHER" id="PTHR43500:SF1">
    <property type="entry name" value="CYSTATHIONINE BETA-LYASE-RELATED"/>
    <property type="match status" value="1"/>
</dbReference>
<feature type="modified residue" description="N6-(pyridoxal phosphate)lysine" evidence="8">
    <location>
        <position position="214"/>
    </location>
</feature>
<protein>
    <submittedName>
        <fullName evidence="10">Cystathionine beta-lyase</fullName>
        <ecNumber evidence="10">4.4.1.8</ecNumber>
    </submittedName>
</protein>
<keyword evidence="3 8" id="KW-0663">Pyridoxal phosphate</keyword>
<evidence type="ECO:0000256" key="5">
    <source>
        <dbReference type="ARBA" id="ARBA00046315"/>
    </source>
</evidence>
<dbReference type="Gene3D" id="3.90.1150.10">
    <property type="entry name" value="Aspartate Aminotransferase, domain 1"/>
    <property type="match status" value="1"/>
</dbReference>
<keyword evidence="11" id="KW-1185">Reference proteome</keyword>
<organism evidence="10 11">
    <name type="scientific">Bradyrhizobium macuxiense</name>
    <dbReference type="NCBI Taxonomy" id="1755647"/>
    <lineage>
        <taxon>Bacteria</taxon>
        <taxon>Pseudomonadati</taxon>
        <taxon>Pseudomonadota</taxon>
        <taxon>Alphaproteobacteria</taxon>
        <taxon>Hyphomicrobiales</taxon>
        <taxon>Nitrobacteraceae</taxon>
        <taxon>Bradyrhizobium</taxon>
    </lineage>
</organism>